<dbReference type="Proteomes" id="UP000093514">
    <property type="component" value="Unassembled WGS sequence"/>
</dbReference>
<protein>
    <submittedName>
        <fullName evidence="1">Uncharacterized protein</fullName>
    </submittedName>
</protein>
<organism evidence="1 2">
    <name type="scientific">Orenia metallireducens</name>
    <dbReference type="NCBI Taxonomy" id="1413210"/>
    <lineage>
        <taxon>Bacteria</taxon>
        <taxon>Bacillati</taxon>
        <taxon>Bacillota</taxon>
        <taxon>Clostridia</taxon>
        <taxon>Halanaerobiales</taxon>
        <taxon>Halobacteroidaceae</taxon>
        <taxon>Orenia</taxon>
    </lineage>
</organism>
<evidence type="ECO:0000313" key="1">
    <source>
        <dbReference type="EMBL" id="OCL26515.1"/>
    </source>
</evidence>
<sequence length="76" mass="9210">MNHRYSSDNGFINDLKHRIDREIIYKIEALTFIIHSKYDKSVPFDYAEYAEENIKRSELLITNIWGYLIWIGREDK</sequence>
<evidence type="ECO:0000313" key="2">
    <source>
        <dbReference type="Proteomes" id="UP000093514"/>
    </source>
</evidence>
<proteinExistence type="predicted"/>
<reference evidence="2" key="1">
    <citation type="submission" date="2016-07" db="EMBL/GenBank/DDBJ databases">
        <authorList>
            <person name="Florea S."/>
            <person name="Webb J.S."/>
            <person name="Jaromczyk J."/>
            <person name="Schardl C.L."/>
        </authorList>
    </citation>
    <scope>NUCLEOTIDE SEQUENCE [LARGE SCALE GENOMIC DNA]</scope>
    <source>
        <strain evidence="2">Z6</strain>
    </source>
</reference>
<keyword evidence="2" id="KW-1185">Reference proteome</keyword>
<gene>
    <name evidence="1" type="ORF">U472_11000</name>
</gene>
<accession>A0A1C0A8E2</accession>
<comment type="caution">
    <text evidence="1">The sequence shown here is derived from an EMBL/GenBank/DDBJ whole genome shotgun (WGS) entry which is preliminary data.</text>
</comment>
<dbReference type="AlphaFoldDB" id="A0A1C0A8E2"/>
<reference evidence="1 2" key="2">
    <citation type="submission" date="2016-08" db="EMBL/GenBank/DDBJ databases">
        <title>Orenia metallireducens sp. nov. strain Z6, a Novel Metal-reducing Firmicute from the Deep Subsurface.</title>
        <authorList>
            <person name="Maxim B.I."/>
            <person name="Kenneth K."/>
            <person name="Flynn T.M."/>
            <person name="Oloughlin E.J."/>
            <person name="Locke R.A."/>
            <person name="Weber J.R."/>
            <person name="Egan S.M."/>
            <person name="Mackie R.I."/>
            <person name="Cann I.K."/>
        </authorList>
    </citation>
    <scope>NUCLEOTIDE SEQUENCE [LARGE SCALE GENOMIC DNA]</scope>
    <source>
        <strain evidence="1 2">Z6</strain>
    </source>
</reference>
<name>A0A1C0A8E2_9FIRM</name>
<dbReference type="EMBL" id="LWDV01000009">
    <property type="protein sequence ID" value="OCL26515.1"/>
    <property type="molecule type" value="Genomic_DNA"/>
</dbReference>